<dbReference type="GO" id="GO:0045892">
    <property type="term" value="P:negative regulation of DNA-templated transcription"/>
    <property type="evidence" value="ECO:0007669"/>
    <property type="project" value="TreeGrafter"/>
</dbReference>
<evidence type="ECO:0000256" key="3">
    <source>
        <dbReference type="ARBA" id="ARBA00023163"/>
    </source>
</evidence>
<dbReference type="Pfam" id="PF07702">
    <property type="entry name" value="UTRA"/>
    <property type="match status" value="1"/>
</dbReference>
<dbReference type="Pfam" id="PF00392">
    <property type="entry name" value="GntR"/>
    <property type="match status" value="1"/>
</dbReference>
<keyword evidence="1" id="KW-0805">Transcription regulation</keyword>
<dbReference type="InterPro" id="IPR036390">
    <property type="entry name" value="WH_DNA-bd_sf"/>
</dbReference>
<dbReference type="PANTHER" id="PTHR44846:SF17">
    <property type="entry name" value="GNTR-FAMILY TRANSCRIPTIONAL REGULATOR"/>
    <property type="match status" value="1"/>
</dbReference>
<dbReference type="GO" id="GO:0003700">
    <property type="term" value="F:DNA-binding transcription factor activity"/>
    <property type="evidence" value="ECO:0007669"/>
    <property type="project" value="InterPro"/>
</dbReference>
<keyword evidence="6" id="KW-1185">Reference proteome</keyword>
<gene>
    <name evidence="5" type="ORF">FHU37_003764</name>
</gene>
<keyword evidence="2" id="KW-0238">DNA-binding</keyword>
<sequence length="250" mass="27581">MTDRPGYQRIADALRDRIASGDLPAGARLAPLPQMAAEHGVSETMIRQALGVLRAEGLIESRGRAGTTVRQRPPVRRLAASRYRDAGATPATAFTVDQGAEWSEYRLDKRFERVEADADLAALFGEQPGLQLLARHFVFWDRGAPEQMSVSYVRWSDVVGTPVADPINEPWPGGTKAQMRTLGIDVVCVTESVSARMPSRLEAETLRIPAATPVMTITRRMLTAEKRVVEVAHPIVRPADRVVLDYEIEL</sequence>
<dbReference type="Proteomes" id="UP000567795">
    <property type="component" value="Unassembled WGS sequence"/>
</dbReference>
<dbReference type="EMBL" id="JACBZD010000001">
    <property type="protein sequence ID" value="NYI06821.1"/>
    <property type="molecule type" value="Genomic_DNA"/>
</dbReference>
<dbReference type="RefSeq" id="WP_179815342.1">
    <property type="nucleotide sequence ID" value="NZ_JACBZD010000001.1"/>
</dbReference>
<dbReference type="AlphaFoldDB" id="A0A853A842"/>
<dbReference type="SUPFAM" id="SSF46785">
    <property type="entry name" value="Winged helix' DNA-binding domain"/>
    <property type="match status" value="1"/>
</dbReference>
<accession>A0A853A842</accession>
<evidence type="ECO:0000313" key="6">
    <source>
        <dbReference type="Proteomes" id="UP000567795"/>
    </source>
</evidence>
<dbReference type="Gene3D" id="1.10.10.10">
    <property type="entry name" value="Winged helix-like DNA-binding domain superfamily/Winged helix DNA-binding domain"/>
    <property type="match status" value="1"/>
</dbReference>
<protein>
    <submittedName>
        <fullName evidence="5">GntR family transcriptional regulator</fullName>
    </submittedName>
</protein>
<organism evidence="5 6">
    <name type="scientific">Allostreptomyces psammosilenae</name>
    <dbReference type="NCBI Taxonomy" id="1892865"/>
    <lineage>
        <taxon>Bacteria</taxon>
        <taxon>Bacillati</taxon>
        <taxon>Actinomycetota</taxon>
        <taxon>Actinomycetes</taxon>
        <taxon>Kitasatosporales</taxon>
        <taxon>Streptomycetaceae</taxon>
        <taxon>Allostreptomyces</taxon>
    </lineage>
</organism>
<dbReference type="InterPro" id="IPR000524">
    <property type="entry name" value="Tscrpt_reg_HTH_GntR"/>
</dbReference>
<reference evidence="5 6" key="1">
    <citation type="submission" date="2020-07" db="EMBL/GenBank/DDBJ databases">
        <title>Sequencing the genomes of 1000 actinobacteria strains.</title>
        <authorList>
            <person name="Klenk H.-P."/>
        </authorList>
    </citation>
    <scope>NUCLEOTIDE SEQUENCE [LARGE SCALE GENOMIC DNA]</scope>
    <source>
        <strain evidence="5 6">DSM 42178</strain>
    </source>
</reference>
<dbReference type="InterPro" id="IPR050679">
    <property type="entry name" value="Bact_HTH_transcr_reg"/>
</dbReference>
<evidence type="ECO:0000313" key="5">
    <source>
        <dbReference type="EMBL" id="NYI06821.1"/>
    </source>
</evidence>
<dbReference type="PANTHER" id="PTHR44846">
    <property type="entry name" value="MANNOSYL-D-GLYCERATE TRANSPORT/METABOLISM SYSTEM REPRESSOR MNGR-RELATED"/>
    <property type="match status" value="1"/>
</dbReference>
<evidence type="ECO:0000256" key="1">
    <source>
        <dbReference type="ARBA" id="ARBA00023015"/>
    </source>
</evidence>
<dbReference type="GO" id="GO:0003677">
    <property type="term" value="F:DNA binding"/>
    <property type="evidence" value="ECO:0007669"/>
    <property type="project" value="UniProtKB-KW"/>
</dbReference>
<name>A0A853A842_9ACTN</name>
<dbReference type="InterPro" id="IPR011663">
    <property type="entry name" value="UTRA"/>
</dbReference>
<evidence type="ECO:0000256" key="2">
    <source>
        <dbReference type="ARBA" id="ARBA00023125"/>
    </source>
</evidence>
<dbReference type="CDD" id="cd07377">
    <property type="entry name" value="WHTH_GntR"/>
    <property type="match status" value="1"/>
</dbReference>
<keyword evidence="3" id="KW-0804">Transcription</keyword>
<dbReference type="SUPFAM" id="SSF64288">
    <property type="entry name" value="Chorismate lyase-like"/>
    <property type="match status" value="1"/>
</dbReference>
<evidence type="ECO:0000259" key="4">
    <source>
        <dbReference type="PROSITE" id="PS50949"/>
    </source>
</evidence>
<proteinExistence type="predicted"/>
<dbReference type="SMART" id="SM00345">
    <property type="entry name" value="HTH_GNTR"/>
    <property type="match status" value="1"/>
</dbReference>
<dbReference type="InterPro" id="IPR036388">
    <property type="entry name" value="WH-like_DNA-bd_sf"/>
</dbReference>
<dbReference type="InterPro" id="IPR028978">
    <property type="entry name" value="Chorismate_lyase_/UTRA_dom_sf"/>
</dbReference>
<dbReference type="PROSITE" id="PS50949">
    <property type="entry name" value="HTH_GNTR"/>
    <property type="match status" value="1"/>
</dbReference>
<comment type="caution">
    <text evidence="5">The sequence shown here is derived from an EMBL/GenBank/DDBJ whole genome shotgun (WGS) entry which is preliminary data.</text>
</comment>
<dbReference type="SMART" id="SM00866">
    <property type="entry name" value="UTRA"/>
    <property type="match status" value="1"/>
</dbReference>
<feature type="domain" description="HTH gntR-type" evidence="4">
    <location>
        <begin position="4"/>
        <end position="72"/>
    </location>
</feature>
<dbReference type="Gene3D" id="3.40.1410.10">
    <property type="entry name" value="Chorismate lyase-like"/>
    <property type="match status" value="1"/>
</dbReference>